<keyword evidence="3" id="KW-1133">Transmembrane helix</keyword>
<dbReference type="SMART" id="SM01360">
    <property type="entry name" value="A2M"/>
    <property type="match status" value="1"/>
</dbReference>
<dbReference type="Pfam" id="PF07678">
    <property type="entry name" value="TED_complement"/>
    <property type="match status" value="1"/>
</dbReference>
<dbReference type="Gene3D" id="2.60.40.1930">
    <property type="match status" value="1"/>
</dbReference>
<dbReference type="SMART" id="SM01359">
    <property type="entry name" value="A2M_N_2"/>
    <property type="match status" value="1"/>
</dbReference>
<dbReference type="InterPro" id="IPR011626">
    <property type="entry name" value="Alpha-macroglobulin_TED"/>
</dbReference>
<dbReference type="Pfam" id="PF01835">
    <property type="entry name" value="MG2"/>
    <property type="match status" value="1"/>
</dbReference>
<dbReference type="InterPro" id="IPR021868">
    <property type="entry name" value="Alpha_2_Macroglob_MG3"/>
</dbReference>
<dbReference type="Pfam" id="PF00207">
    <property type="entry name" value="A2M"/>
    <property type="match status" value="1"/>
</dbReference>
<keyword evidence="3" id="KW-0472">Membrane</keyword>
<dbReference type="Pfam" id="PF11974">
    <property type="entry name" value="bMG3"/>
    <property type="match status" value="1"/>
</dbReference>
<evidence type="ECO:0000256" key="2">
    <source>
        <dbReference type="ARBA" id="ARBA00022729"/>
    </source>
</evidence>
<organism evidence="6">
    <name type="scientific">candidate division WOR-3 bacterium</name>
    <dbReference type="NCBI Taxonomy" id="2052148"/>
    <lineage>
        <taxon>Bacteria</taxon>
        <taxon>Bacteria division WOR-3</taxon>
    </lineage>
</organism>
<dbReference type="InterPro" id="IPR041203">
    <property type="entry name" value="Bact_A2M_MG5"/>
</dbReference>
<keyword evidence="3" id="KW-0812">Transmembrane</keyword>
<evidence type="ECO:0000256" key="3">
    <source>
        <dbReference type="SAM" id="Phobius"/>
    </source>
</evidence>
<dbReference type="EMBL" id="DQWE01000127">
    <property type="protein sequence ID" value="HDI82697.1"/>
    <property type="molecule type" value="Genomic_DNA"/>
</dbReference>
<dbReference type="Pfam" id="PF07703">
    <property type="entry name" value="A2M_BRD"/>
    <property type="match status" value="1"/>
</dbReference>
<dbReference type="InterPro" id="IPR008930">
    <property type="entry name" value="Terpenoid_cyclase/PrenylTrfase"/>
</dbReference>
<dbReference type="InterPro" id="IPR002890">
    <property type="entry name" value="MG2"/>
</dbReference>
<dbReference type="GO" id="GO:0004866">
    <property type="term" value="F:endopeptidase inhibitor activity"/>
    <property type="evidence" value="ECO:0007669"/>
    <property type="project" value="InterPro"/>
</dbReference>
<dbReference type="InterPro" id="IPR051802">
    <property type="entry name" value="YfhM-like"/>
</dbReference>
<dbReference type="SUPFAM" id="SSF48239">
    <property type="entry name" value="Terpenoid cyclases/Protein prenyltransferases"/>
    <property type="match status" value="1"/>
</dbReference>
<name>A0A7C0VAH8_UNCW3</name>
<gene>
    <name evidence="6" type="ORF">ENF18_02755</name>
</gene>
<dbReference type="Pfam" id="PF17972">
    <property type="entry name" value="bMG5"/>
    <property type="match status" value="1"/>
</dbReference>
<sequence>MKKYIPLFVLAVIFLVIAFFFPFLYVKYSKSSFTVSRPEHKAGETKEVEKGVKVSMSPEGKLESIPLSLTFYFSRSFTGAEGVIVPSGELPRYIKIEPPLGARGEWVSERKFVLHFIKKPEADRTYRVFLKRIPLKKEEIVQVYPRDFTFSTPPFTFRNLRVDTLINKRVILKLAFNYPVNINSAKRAIYIEDKYGERIPIEKVYFPDPYNHSLIAVQFRVTYAPAVYKLIIRKSLKSSYGNPLGEEVEEEFSVGYRKYPIYITYMGVEGTDDGFTIGFRVYTLKNKWVEPDESTLKRYITVTPDVKYKVFSGYGEINIIGDFIEGEEYTVTINAGLKGTKNEVLARDAVFDITIPYRKPSINFVYSGKYFGRTGDWKLPVKVVNVGELKINVDFMPQRNVVFWYSVSGGRRYSRYKYVENIVKNYTKVIESPGSNIIWIDLKDLIPEPGTGIYFLSISGKDKKGRHFSDNASIVISDISLIVKWTSDKAYVWAVNSSTLKPLQGVDIEIWSGRNFLSGKGTTGMNGLCEVPLKKGRDVYIVYAKKGDDWTYLQIPGSKINTSSFEVSGSAPTKAYTAFIYPERDIYRPGEEIHIGILVRKNKTYEGVSVPIRLKVRDPRGRRFVEMTGMTDATGFASFNIKTSSSSPTGKYAFVLYTGTERLVSDFVFVETFAPERIDLRLKYSKNVTLKAPFKLYVMADYLFGAPASGEKVRGRITGQEIPFKCEGYGDYTFGPLKLTREKTPKVDIDLGTGKLDEKGRKTFLCSPPSYEEFYLPVKLNAYVEVSEGGSGRVTRRVKERIVHPCPFYIGLKTSPTRVVRGKKIKISGVLLNPDCSLRKETTVLTWRAYRVYYKWDYYFYERFGWWKVRKLIPITPWNKVTATGGKFECLLSPQQEYRDIVVEVKSEEGVWSQVLIEGWGWYWSGDYEKIESPEYLDLRLEKPSAEPGEMVKVETSLPFEGKILWTVEQNGVLIYQWKEAKGEKAAWSFRVPEGYPNVYVSALLVHSGKNYLVARAFGVKRLKIRPKKMKLPLTITVPDKVKPNQTLVVKVKSDRRFKATIAIVDEGILSIRGFRTPDPYNSILRPLALGVNSAEGFGWVMKKYLSGTGGGMLLRAREEEFPQTRFTKFVSFWSGVLESDRNGLLVYKVKVPQFSGRLRVMVCGADRSRLGSRDARVVVKTDVVIQPTVPRFLYSRDKVNIPVSLINTTDKKQGIKISARIKGGMPERWKKSITLISHGRTLVRMPIIAGEYSTGLSLVLEARVHRWTYVDTFTIPIYPSLPYISKFTFARIESKKEDLSNYFSDWLSPAHRAQLYVSTIPGLNRLHYVRYAVHYPYGCIEQTSTSTLVLLRLARLLPIIDPDITEQEYRDMVNKGIQRILSMQTVSGGFSYWPGYHKPSKWSSAYATLVLIEARDAGFHVPDNAIRAALSYLRALSDKNALTYYVLARGGLLKARSGVIQTLEERVSREVYGRLSLLWIAGALYESGLRDRGIEILEKAMKMELQKERRLSGNFYSVLKNLAVTLYMVETIYPDMAGEDSLVETVVSRLAQKDRWYYYTTQEIAWSMLALGKYMDNHPVRKDIDIKLIVDGREYQGQSEKGLITYFIKNAPDKKITLETNTVPLYLDIVNTGFSKTVKAFAESNHPSLPIFREVLSYNDGIEVSGVEQGKLLLIHVGFEREARSYSNTAFEVPIPSGCEIENPRLTTRGLPSWVGRYNRKWRMWNPDYVDIRDDRVIIFGTSGYRRHYFILVRAVTPGTYFFPPARAMVMYNPEINSQTGAESFRVIEKE</sequence>
<feature type="domain" description="Alpha-2-macroglobulin bait region" evidence="4">
    <location>
        <begin position="937"/>
        <end position="1072"/>
    </location>
</feature>
<dbReference type="CDD" id="cd02891">
    <property type="entry name" value="A2M_like"/>
    <property type="match status" value="1"/>
</dbReference>
<reference evidence="6" key="1">
    <citation type="journal article" date="2020" name="mSystems">
        <title>Genome- and Community-Level Interaction Insights into Carbon Utilization and Element Cycling Functions of Hydrothermarchaeota in Hydrothermal Sediment.</title>
        <authorList>
            <person name="Zhou Z."/>
            <person name="Liu Y."/>
            <person name="Xu W."/>
            <person name="Pan J."/>
            <person name="Luo Z.H."/>
            <person name="Li M."/>
        </authorList>
    </citation>
    <scope>NUCLEOTIDE SEQUENCE [LARGE SCALE GENOMIC DNA]</scope>
    <source>
        <strain evidence="6">HyVt-102</strain>
    </source>
</reference>
<dbReference type="GO" id="GO:0005615">
    <property type="term" value="C:extracellular space"/>
    <property type="evidence" value="ECO:0007669"/>
    <property type="project" value="InterPro"/>
</dbReference>
<comment type="caution">
    <text evidence="6">The sequence shown here is derived from an EMBL/GenBank/DDBJ whole genome shotgun (WGS) entry which is preliminary data.</text>
</comment>
<dbReference type="InterPro" id="IPR001599">
    <property type="entry name" value="Macroglobln_a2"/>
</dbReference>
<protein>
    <recommendedName>
        <fullName evidence="7">Alpha-2-macroglobulin</fullName>
    </recommendedName>
</protein>
<keyword evidence="2" id="KW-0732">Signal</keyword>
<evidence type="ECO:0000256" key="1">
    <source>
        <dbReference type="ARBA" id="ARBA00010556"/>
    </source>
</evidence>
<evidence type="ECO:0000313" key="6">
    <source>
        <dbReference type="EMBL" id="HDI82697.1"/>
    </source>
</evidence>
<comment type="similarity">
    <text evidence="1">Belongs to the protease inhibitor I39 (alpha-2-macroglobulin) family. Bacterial alpha-2-macroglobulin subfamily.</text>
</comment>
<dbReference type="Proteomes" id="UP000885847">
    <property type="component" value="Unassembled WGS sequence"/>
</dbReference>
<dbReference type="PANTHER" id="PTHR40094">
    <property type="entry name" value="ALPHA-2-MACROGLOBULIN HOMOLOG"/>
    <property type="match status" value="1"/>
</dbReference>
<evidence type="ECO:0000259" key="5">
    <source>
        <dbReference type="SMART" id="SM01360"/>
    </source>
</evidence>
<feature type="transmembrane region" description="Helical" evidence="3">
    <location>
        <begin position="7"/>
        <end position="26"/>
    </location>
</feature>
<dbReference type="InterPro" id="IPR011625">
    <property type="entry name" value="A2M_N_BRD"/>
</dbReference>
<evidence type="ECO:0000259" key="4">
    <source>
        <dbReference type="SMART" id="SM01359"/>
    </source>
</evidence>
<dbReference type="Gene3D" id="1.50.10.20">
    <property type="match status" value="1"/>
</dbReference>
<dbReference type="PANTHER" id="PTHR40094:SF1">
    <property type="entry name" value="UBIQUITIN DOMAIN-CONTAINING PROTEIN"/>
    <property type="match status" value="1"/>
</dbReference>
<dbReference type="Pfam" id="PF17973">
    <property type="entry name" value="bMG10"/>
    <property type="match status" value="1"/>
</dbReference>
<dbReference type="InterPro" id="IPR041246">
    <property type="entry name" value="Bact_MG10"/>
</dbReference>
<accession>A0A7C0VAH8</accession>
<proteinExistence type="inferred from homology"/>
<feature type="domain" description="Alpha-2-macroglobulin" evidence="5">
    <location>
        <begin position="1132"/>
        <end position="1220"/>
    </location>
</feature>
<evidence type="ECO:0008006" key="7">
    <source>
        <dbReference type="Google" id="ProtNLM"/>
    </source>
</evidence>